<gene>
    <name evidence="2" type="ORF">I3842_Q069000</name>
</gene>
<name>A0A922D0C0_CARIL</name>
<feature type="signal peptide" evidence="1">
    <location>
        <begin position="1"/>
        <end position="22"/>
    </location>
</feature>
<comment type="caution">
    <text evidence="2">The sequence shown here is derived from an EMBL/GenBank/DDBJ whole genome shotgun (WGS) entry which is preliminary data.</text>
</comment>
<reference evidence="2" key="1">
    <citation type="submission" date="2021-01" db="EMBL/GenBank/DDBJ databases">
        <authorList>
            <person name="Lovell J.T."/>
            <person name="Bentley N."/>
            <person name="Bhattarai G."/>
            <person name="Jenkins J.W."/>
            <person name="Sreedasyam A."/>
            <person name="Alarcon Y."/>
            <person name="Bock C."/>
            <person name="Boston L."/>
            <person name="Carlson J."/>
            <person name="Cervantes K."/>
            <person name="Clermont K."/>
            <person name="Krom N."/>
            <person name="Kubenka K."/>
            <person name="Mamidi S."/>
            <person name="Mattison C."/>
            <person name="Monteros M."/>
            <person name="Pisani C."/>
            <person name="Plott C."/>
            <person name="Rajasekar S."/>
            <person name="Rhein H.S."/>
            <person name="Rohla C."/>
            <person name="Song M."/>
            <person name="Hilaire R.S."/>
            <person name="Shu S."/>
            <person name="Wells L."/>
            <person name="Wang X."/>
            <person name="Webber J."/>
            <person name="Heerema R.J."/>
            <person name="Klein P."/>
            <person name="Conner P."/>
            <person name="Grauke L."/>
            <person name="Grimwood J."/>
            <person name="Schmutz J."/>
            <person name="Randall J.J."/>
        </authorList>
    </citation>
    <scope>NUCLEOTIDE SEQUENCE</scope>
    <source>
        <tissue evidence="2">Leaf</tissue>
    </source>
</reference>
<accession>A0A922D0C0</accession>
<protein>
    <recommendedName>
        <fullName evidence="4">Secreted protein</fullName>
    </recommendedName>
</protein>
<sequence>MSPTISVSVFCLLLLLDTNMAARQIPSSAPSTIVRPLLSEAHRDYATLNPQFSHKKRVFRVRDVKGCLPKGSKHSSAPSGT</sequence>
<feature type="chain" id="PRO_5037990265" description="Secreted protein" evidence="1">
    <location>
        <begin position="23"/>
        <end position="81"/>
    </location>
</feature>
<evidence type="ECO:0000313" key="2">
    <source>
        <dbReference type="EMBL" id="KAG6620441.1"/>
    </source>
</evidence>
<dbReference type="EMBL" id="MU228908">
    <property type="protein sequence ID" value="KAG6620441.1"/>
    <property type="molecule type" value="Genomic_DNA"/>
</dbReference>
<evidence type="ECO:0000256" key="1">
    <source>
        <dbReference type="SAM" id="SignalP"/>
    </source>
</evidence>
<dbReference type="Proteomes" id="UP000811246">
    <property type="component" value="Unassembled WGS sequence"/>
</dbReference>
<evidence type="ECO:0000313" key="3">
    <source>
        <dbReference type="Proteomes" id="UP000811246"/>
    </source>
</evidence>
<dbReference type="AlphaFoldDB" id="A0A922D0C0"/>
<dbReference type="PANTHER" id="PTHR36619:SF2">
    <property type="entry name" value="OS04G0208900 PROTEIN"/>
    <property type="match status" value="1"/>
</dbReference>
<dbReference type="PANTHER" id="PTHR36619">
    <property type="entry name" value="OS04G0208900 PROTEIN"/>
    <property type="match status" value="1"/>
</dbReference>
<organism evidence="2 3">
    <name type="scientific">Carya illinoinensis</name>
    <name type="common">Pecan</name>
    <dbReference type="NCBI Taxonomy" id="32201"/>
    <lineage>
        <taxon>Eukaryota</taxon>
        <taxon>Viridiplantae</taxon>
        <taxon>Streptophyta</taxon>
        <taxon>Embryophyta</taxon>
        <taxon>Tracheophyta</taxon>
        <taxon>Spermatophyta</taxon>
        <taxon>Magnoliopsida</taxon>
        <taxon>eudicotyledons</taxon>
        <taxon>Gunneridae</taxon>
        <taxon>Pentapetalae</taxon>
        <taxon>rosids</taxon>
        <taxon>fabids</taxon>
        <taxon>Fagales</taxon>
        <taxon>Juglandaceae</taxon>
        <taxon>Carya</taxon>
    </lineage>
</organism>
<proteinExistence type="predicted"/>
<evidence type="ECO:0008006" key="4">
    <source>
        <dbReference type="Google" id="ProtNLM"/>
    </source>
</evidence>
<keyword evidence="1" id="KW-0732">Signal</keyword>